<comment type="caution">
    <text evidence="2">The sequence shown here is derived from an EMBL/GenBank/DDBJ whole genome shotgun (WGS) entry which is preliminary data.</text>
</comment>
<dbReference type="eggNOG" id="COG1670">
    <property type="taxonomic scope" value="Bacteria"/>
</dbReference>
<dbReference type="Gene3D" id="3.40.630.30">
    <property type="match status" value="1"/>
</dbReference>
<evidence type="ECO:0000313" key="3">
    <source>
        <dbReference type="Proteomes" id="UP000027337"/>
    </source>
</evidence>
<keyword evidence="3" id="KW-1185">Reference proteome</keyword>
<dbReference type="Pfam" id="PF13302">
    <property type="entry name" value="Acetyltransf_3"/>
    <property type="match status" value="1"/>
</dbReference>
<dbReference type="PANTHER" id="PTHR43610">
    <property type="entry name" value="BLL6696 PROTEIN"/>
    <property type="match status" value="1"/>
</dbReference>
<evidence type="ECO:0000313" key="2">
    <source>
        <dbReference type="EMBL" id="KAJ03750.1"/>
    </source>
</evidence>
<protein>
    <submittedName>
        <fullName evidence="2">Acetyltransferase</fullName>
    </submittedName>
</protein>
<proteinExistence type="predicted"/>
<accession>A0A061SW34</accession>
<sequence>MMHPKFDPQPTLEGVDICLRPLGPDDRTALFAAASDPAIWAGHPAKSRHERAVFDPYFDSLLASGGTLAVTERDGGRVIGCSRYYEAPDHPGSVSIGYTFLRRDHWGGGTNRAMKALMFAHAFAVVDEVWLHIDPSKIRSQRATAKLGAEHAYDGKLTMGGKSGVWQCWRITRAAWQARFAG</sequence>
<feature type="domain" description="N-acetyltransferase" evidence="1">
    <location>
        <begin position="17"/>
        <end position="171"/>
    </location>
</feature>
<organism evidence="2 3">
    <name type="scientific">Sulfitobacter mediterraneus</name>
    <dbReference type="NCBI Taxonomy" id="83219"/>
    <lineage>
        <taxon>Bacteria</taxon>
        <taxon>Pseudomonadati</taxon>
        <taxon>Pseudomonadota</taxon>
        <taxon>Alphaproteobacteria</taxon>
        <taxon>Rhodobacterales</taxon>
        <taxon>Roseobacteraceae</taxon>
        <taxon>Sulfitobacter</taxon>
    </lineage>
</organism>
<keyword evidence="2" id="KW-0808">Transferase</keyword>
<dbReference type="PROSITE" id="PS51186">
    <property type="entry name" value="GNAT"/>
    <property type="match status" value="1"/>
</dbReference>
<dbReference type="InterPro" id="IPR000182">
    <property type="entry name" value="GNAT_dom"/>
</dbReference>
<reference evidence="2 3" key="1">
    <citation type="journal article" date="2014" name="Genome Announc.">
        <title>Draft Genome Sequences of Two Isolates of the Roseobacter Group, Sulfitobacter sp. Strains 3SOLIMAR09 and 1FIGIMAR09, from Harbors of Mallorca Island (Mediterranean Sea).</title>
        <authorList>
            <person name="Mas-Llado M."/>
            <person name="Pina-Villalonga J.M."/>
            <person name="Brunet-Galmes I."/>
            <person name="Nogales B."/>
            <person name="Bosch R."/>
        </authorList>
    </citation>
    <scope>NUCLEOTIDE SEQUENCE [LARGE SCALE GENOMIC DNA]</scope>
    <source>
        <strain evidence="2 3">1FIGIMAR09</strain>
    </source>
</reference>
<dbReference type="AlphaFoldDB" id="A0A061SW34"/>
<dbReference type="InterPro" id="IPR016181">
    <property type="entry name" value="Acyl_CoA_acyltransferase"/>
</dbReference>
<evidence type="ECO:0000259" key="1">
    <source>
        <dbReference type="PROSITE" id="PS51186"/>
    </source>
</evidence>
<dbReference type="GO" id="GO:0016747">
    <property type="term" value="F:acyltransferase activity, transferring groups other than amino-acyl groups"/>
    <property type="evidence" value="ECO:0007669"/>
    <property type="project" value="InterPro"/>
</dbReference>
<name>A0A061SW34_9RHOB</name>
<dbReference type="SUPFAM" id="SSF55729">
    <property type="entry name" value="Acyl-CoA N-acyltransferases (Nat)"/>
    <property type="match status" value="1"/>
</dbReference>
<dbReference type="Proteomes" id="UP000027337">
    <property type="component" value="Unassembled WGS sequence"/>
</dbReference>
<dbReference type="EMBL" id="JEMU01000005">
    <property type="protein sequence ID" value="KAJ03750.1"/>
    <property type="molecule type" value="Genomic_DNA"/>
</dbReference>
<dbReference type="STRING" id="83219.PM02_07995"/>
<gene>
    <name evidence="2" type="ORF">PM02_07995</name>
</gene>
<dbReference type="PANTHER" id="PTHR43610:SF1">
    <property type="entry name" value="N-ACETYLTRANSFERASE DOMAIN-CONTAINING PROTEIN"/>
    <property type="match status" value="1"/>
</dbReference>